<dbReference type="Gene3D" id="1.50.10.10">
    <property type="match status" value="1"/>
</dbReference>
<evidence type="ECO:0000259" key="5">
    <source>
        <dbReference type="Pfam" id="PF00759"/>
    </source>
</evidence>
<proteinExistence type="predicted"/>
<dbReference type="EMBL" id="JQ405643">
    <property type="protein sequence ID" value="AFI43988.1"/>
    <property type="molecule type" value="Genomic_DNA"/>
</dbReference>
<dbReference type="Pfam" id="PF00759">
    <property type="entry name" value="Glyco_hydro_9"/>
    <property type="match status" value="1"/>
</dbReference>
<protein>
    <submittedName>
        <fullName evidence="6">Glycoside hydrolase family 9 cellulase</fullName>
    </submittedName>
</protein>
<dbReference type="PANTHER" id="PTHR22298">
    <property type="entry name" value="ENDO-1,4-BETA-GLUCANASE"/>
    <property type="match status" value="1"/>
</dbReference>
<feature type="non-terminal residue" evidence="6">
    <location>
        <position position="412"/>
    </location>
</feature>
<keyword evidence="4" id="KW-0624">Polysaccharide degradation</keyword>
<keyword evidence="3" id="KW-0326">Glycosidase</keyword>
<dbReference type="PROSITE" id="PS00698">
    <property type="entry name" value="GH9_3"/>
    <property type="match status" value="1"/>
</dbReference>
<evidence type="ECO:0000256" key="4">
    <source>
        <dbReference type="ARBA" id="ARBA00023326"/>
    </source>
</evidence>
<feature type="domain" description="Glycoside hydrolase family 9" evidence="5">
    <location>
        <begin position="1"/>
        <end position="412"/>
    </location>
</feature>
<evidence type="ECO:0000256" key="3">
    <source>
        <dbReference type="ARBA" id="ARBA00023295"/>
    </source>
</evidence>
<reference evidence="6" key="1">
    <citation type="submission" date="2012-01" db="EMBL/GenBank/DDBJ databases">
        <title>Recovering genes of Glycosyl Hydrolase Family 9 Cellulase from soil metagenomic DNA samples with CODEHOP Primers.</title>
        <authorList>
            <person name="Wang Q.Y."/>
            <person name="Xiong X.L."/>
            <person name="Jin P."/>
        </authorList>
    </citation>
    <scope>NUCLEOTIDE SEQUENCE</scope>
</reference>
<dbReference type="AlphaFoldDB" id="I1VGZ0"/>
<dbReference type="InterPro" id="IPR033126">
    <property type="entry name" value="Glyco_hydro_9_Asp/Glu_AS"/>
</dbReference>
<dbReference type="GO" id="GO:0000272">
    <property type="term" value="P:polysaccharide catabolic process"/>
    <property type="evidence" value="ECO:0007669"/>
    <property type="project" value="UniProtKB-KW"/>
</dbReference>
<dbReference type="SUPFAM" id="SSF48208">
    <property type="entry name" value="Six-hairpin glycosidases"/>
    <property type="match status" value="1"/>
</dbReference>
<evidence type="ECO:0000313" key="6">
    <source>
        <dbReference type="EMBL" id="AFI43988.1"/>
    </source>
</evidence>
<accession>I1VGZ0</accession>
<keyword evidence="1 6" id="KW-0378">Hydrolase</keyword>
<evidence type="ECO:0000256" key="1">
    <source>
        <dbReference type="ARBA" id="ARBA00022801"/>
    </source>
</evidence>
<evidence type="ECO:0000256" key="2">
    <source>
        <dbReference type="ARBA" id="ARBA00023277"/>
    </source>
</evidence>
<name>I1VGZ0_9ZZZZ</name>
<dbReference type="InterPro" id="IPR001701">
    <property type="entry name" value="Glyco_hydro_9"/>
</dbReference>
<dbReference type="GO" id="GO:0004553">
    <property type="term" value="F:hydrolase activity, hydrolyzing O-glycosyl compounds"/>
    <property type="evidence" value="ECO:0007669"/>
    <property type="project" value="InterPro"/>
</dbReference>
<sequence>GGWYDAGDNVKFAFPMSEAVAVLAWGAVEYPTAYTGSGQMTWLKNQLRWANDWFIKAHPSANVFYGQVGQGGADHSYWSAIETTNLTTLSGPTAAGQPTTRPSYAITAACGGGSDLAGGVAAAMAASSIVFRNTGDTAYADTLLSHATQLDNFAHTYLQEYTKCITDAQGFYRSFSSYKDELVWSDIWLAKANDAKTAGSGASYWAKAQTEYVNMPKVTGSSTPEYAFTLNWDDKSFGAYILMAQQYPNNASYNYNTDAERYLDYWLPTGGGASKYTPGGHIQIDSWGSMRYASNLALTAFIYADHISNATKQTAYRRMAEQQINYILGQNPRGCSYEMGFGACPPVNPHHRTAHGSWLGYLSSPSVPANARHILYGALSGSVGMDDSFTDDMSAYQSTEPATDYNAGFVGA</sequence>
<dbReference type="InterPro" id="IPR012341">
    <property type="entry name" value="6hp_glycosidase-like_sf"/>
</dbReference>
<organism evidence="6">
    <name type="scientific">uncultured organism</name>
    <dbReference type="NCBI Taxonomy" id="155900"/>
    <lineage>
        <taxon>unclassified sequences</taxon>
        <taxon>environmental samples</taxon>
    </lineage>
</organism>
<keyword evidence="2" id="KW-0119">Carbohydrate metabolism</keyword>
<dbReference type="InterPro" id="IPR008928">
    <property type="entry name" value="6-hairpin_glycosidase_sf"/>
</dbReference>
<feature type="non-terminal residue" evidence="6">
    <location>
        <position position="1"/>
    </location>
</feature>